<organism evidence="2 3">
    <name type="scientific">Lithospermum erythrorhizon</name>
    <name type="common">Purple gromwell</name>
    <name type="synonym">Lithospermum officinale var. erythrorhizon</name>
    <dbReference type="NCBI Taxonomy" id="34254"/>
    <lineage>
        <taxon>Eukaryota</taxon>
        <taxon>Viridiplantae</taxon>
        <taxon>Streptophyta</taxon>
        <taxon>Embryophyta</taxon>
        <taxon>Tracheophyta</taxon>
        <taxon>Spermatophyta</taxon>
        <taxon>Magnoliopsida</taxon>
        <taxon>eudicotyledons</taxon>
        <taxon>Gunneridae</taxon>
        <taxon>Pentapetalae</taxon>
        <taxon>asterids</taxon>
        <taxon>lamiids</taxon>
        <taxon>Boraginales</taxon>
        <taxon>Boraginaceae</taxon>
        <taxon>Boraginoideae</taxon>
        <taxon>Lithospermeae</taxon>
        <taxon>Lithospermum</taxon>
    </lineage>
</organism>
<dbReference type="Proteomes" id="UP001454036">
    <property type="component" value="Unassembled WGS sequence"/>
</dbReference>
<evidence type="ECO:0000313" key="3">
    <source>
        <dbReference type="Proteomes" id="UP001454036"/>
    </source>
</evidence>
<evidence type="ECO:0000313" key="2">
    <source>
        <dbReference type="EMBL" id="GAA0156715.1"/>
    </source>
</evidence>
<proteinExistence type="predicted"/>
<accession>A0AAV3PYH3</accession>
<protein>
    <submittedName>
        <fullName evidence="2">Uncharacterized protein</fullName>
    </submittedName>
</protein>
<feature type="region of interest" description="Disordered" evidence="1">
    <location>
        <begin position="30"/>
        <end position="62"/>
    </location>
</feature>
<evidence type="ECO:0000256" key="1">
    <source>
        <dbReference type="SAM" id="MobiDB-lite"/>
    </source>
</evidence>
<feature type="region of interest" description="Disordered" evidence="1">
    <location>
        <begin position="93"/>
        <end position="125"/>
    </location>
</feature>
<reference evidence="2 3" key="1">
    <citation type="submission" date="2024-01" db="EMBL/GenBank/DDBJ databases">
        <title>The complete chloroplast genome sequence of Lithospermum erythrorhizon: insights into the phylogenetic relationship among Boraginaceae species and the maternal lineages of purple gromwells.</title>
        <authorList>
            <person name="Okada T."/>
            <person name="Watanabe K."/>
        </authorList>
    </citation>
    <scope>NUCLEOTIDE SEQUENCE [LARGE SCALE GENOMIC DNA]</scope>
</reference>
<feature type="compositionally biased region" description="Basic and acidic residues" evidence="1">
    <location>
        <begin position="30"/>
        <end position="50"/>
    </location>
</feature>
<feature type="compositionally biased region" description="Basic and acidic residues" evidence="1">
    <location>
        <begin position="93"/>
        <end position="106"/>
    </location>
</feature>
<comment type="caution">
    <text evidence="2">The sequence shown here is derived from an EMBL/GenBank/DDBJ whole genome shotgun (WGS) entry which is preliminary data.</text>
</comment>
<keyword evidence="3" id="KW-1185">Reference proteome</keyword>
<dbReference type="EMBL" id="BAABME010002931">
    <property type="protein sequence ID" value="GAA0156715.1"/>
    <property type="molecule type" value="Genomic_DNA"/>
</dbReference>
<sequence length="170" mass="19921">MGKFKESLSKKRPMGLEEVNEHAYKYTRIKEATKRDEKGRGKHLMDETRRKPSPAFGMRGRRRRLLEVGDESGADLASRHAPGEVHRRLDKFPKVIWDRRDPRQEDASWPPQSASKSRWRPDARPRGYERLQIGMCAPCGCRRRAQRRGTRMRTFGSCSLMRRIRLSSSR</sequence>
<name>A0AAV3PYH3_LITER</name>
<dbReference type="AlphaFoldDB" id="A0AAV3PYH3"/>
<gene>
    <name evidence="2" type="ORF">LIER_14141</name>
</gene>